<evidence type="ECO:0000313" key="2">
    <source>
        <dbReference type="Proteomes" id="UP000796880"/>
    </source>
</evidence>
<keyword evidence="2" id="KW-1185">Reference proteome</keyword>
<proteinExistence type="predicted"/>
<accession>A0A8K0H8Q5</accession>
<dbReference type="Proteomes" id="UP000796880">
    <property type="component" value="Unassembled WGS sequence"/>
</dbReference>
<reference evidence="1" key="1">
    <citation type="submission" date="2020-03" db="EMBL/GenBank/DDBJ databases">
        <title>A high-quality chromosome-level genome assembly of a woody plant with both climbing and erect habits, Rhamnella rubrinervis.</title>
        <authorList>
            <person name="Lu Z."/>
            <person name="Yang Y."/>
            <person name="Zhu X."/>
            <person name="Sun Y."/>
        </authorList>
    </citation>
    <scope>NUCLEOTIDE SEQUENCE</scope>
    <source>
        <strain evidence="1">BYM</strain>
        <tissue evidence="1">Leaf</tissue>
    </source>
</reference>
<protein>
    <submittedName>
        <fullName evidence="1">Uncharacterized protein</fullName>
    </submittedName>
</protein>
<dbReference type="EMBL" id="VOIH02000004">
    <property type="protein sequence ID" value="KAF3448007.1"/>
    <property type="molecule type" value="Genomic_DNA"/>
</dbReference>
<sequence length="103" mass="11861">MVNVKSHMKVEALALKAKDLMKAISTSWWLFRRNFSGLDSDYPEEKWKPLAISAMQSIWRRGITRRKKPMASLRIEDGVGKSQTMKHSCLNRRLSQLAKASIN</sequence>
<evidence type="ECO:0000313" key="1">
    <source>
        <dbReference type="EMBL" id="KAF3448007.1"/>
    </source>
</evidence>
<organism evidence="1 2">
    <name type="scientific">Rhamnella rubrinervis</name>
    <dbReference type="NCBI Taxonomy" id="2594499"/>
    <lineage>
        <taxon>Eukaryota</taxon>
        <taxon>Viridiplantae</taxon>
        <taxon>Streptophyta</taxon>
        <taxon>Embryophyta</taxon>
        <taxon>Tracheophyta</taxon>
        <taxon>Spermatophyta</taxon>
        <taxon>Magnoliopsida</taxon>
        <taxon>eudicotyledons</taxon>
        <taxon>Gunneridae</taxon>
        <taxon>Pentapetalae</taxon>
        <taxon>rosids</taxon>
        <taxon>fabids</taxon>
        <taxon>Rosales</taxon>
        <taxon>Rhamnaceae</taxon>
        <taxon>rhamnoid group</taxon>
        <taxon>Rhamneae</taxon>
        <taxon>Rhamnella</taxon>
    </lineage>
</organism>
<name>A0A8K0H8Q5_9ROSA</name>
<dbReference type="AlphaFoldDB" id="A0A8K0H8Q5"/>
<gene>
    <name evidence="1" type="ORF">FNV43_RR08715</name>
</gene>
<comment type="caution">
    <text evidence="1">The sequence shown here is derived from an EMBL/GenBank/DDBJ whole genome shotgun (WGS) entry which is preliminary data.</text>
</comment>